<evidence type="ECO:0000256" key="1">
    <source>
        <dbReference type="ARBA" id="ARBA00023015"/>
    </source>
</evidence>
<gene>
    <name evidence="6" type="ORF">JOF34_001600</name>
</gene>
<dbReference type="InterPro" id="IPR036271">
    <property type="entry name" value="Tet_transcr_reg_TetR-rel_C_sf"/>
</dbReference>
<dbReference type="EMBL" id="JAGIOL010000001">
    <property type="protein sequence ID" value="MBP2437014.1"/>
    <property type="molecule type" value="Genomic_DNA"/>
</dbReference>
<dbReference type="PANTHER" id="PTHR30055">
    <property type="entry name" value="HTH-TYPE TRANSCRIPTIONAL REGULATOR RUTR"/>
    <property type="match status" value="1"/>
</dbReference>
<dbReference type="SUPFAM" id="SSF46689">
    <property type="entry name" value="Homeodomain-like"/>
    <property type="match status" value="1"/>
</dbReference>
<protein>
    <submittedName>
        <fullName evidence="6">AcrR family transcriptional regulator</fullName>
    </submittedName>
</protein>
<keyword evidence="2 4" id="KW-0238">DNA-binding</keyword>
<organism evidence="6 7">
    <name type="scientific">Microbacterium amylolyticum</name>
    <dbReference type="NCBI Taxonomy" id="936337"/>
    <lineage>
        <taxon>Bacteria</taxon>
        <taxon>Bacillati</taxon>
        <taxon>Actinomycetota</taxon>
        <taxon>Actinomycetes</taxon>
        <taxon>Micrococcales</taxon>
        <taxon>Microbacteriaceae</taxon>
        <taxon>Microbacterium</taxon>
    </lineage>
</organism>
<reference evidence="6 7" key="1">
    <citation type="submission" date="2021-03" db="EMBL/GenBank/DDBJ databases">
        <title>Sequencing the genomes of 1000 actinobacteria strains.</title>
        <authorList>
            <person name="Klenk H.-P."/>
        </authorList>
    </citation>
    <scope>NUCLEOTIDE SEQUENCE [LARGE SCALE GENOMIC DNA]</scope>
    <source>
        <strain evidence="6 7">DSM 24221</strain>
    </source>
</reference>
<dbReference type="Proteomes" id="UP001519362">
    <property type="component" value="Unassembled WGS sequence"/>
</dbReference>
<sequence length="202" mass="21834">MSSPSRPRRRDAVANREALLEAAARVFRTSPNASLDAIAHEAGLTRRAVYGHFASRDEMLAVLVDRGAARISAAVQGVRDDDPALHIARIGAAVWQEIAHVKLVARMIVRSPLDRTAARGLELIRRSLRDGVTRGAQDGSLRRDADPEVIARLIESSALAVLDTVVTRDIPDDEAQRLVITTALGIAGLSWRDADAAIRKVA</sequence>
<keyword evidence="3" id="KW-0804">Transcription</keyword>
<proteinExistence type="predicted"/>
<dbReference type="InterPro" id="IPR001647">
    <property type="entry name" value="HTH_TetR"/>
</dbReference>
<dbReference type="InterPro" id="IPR009057">
    <property type="entry name" value="Homeodomain-like_sf"/>
</dbReference>
<name>A0ABS4ZIB0_9MICO</name>
<dbReference type="RefSeq" id="WP_165134977.1">
    <property type="nucleotide sequence ID" value="NZ_CP049253.1"/>
</dbReference>
<dbReference type="SUPFAM" id="SSF48498">
    <property type="entry name" value="Tetracyclin repressor-like, C-terminal domain"/>
    <property type="match status" value="1"/>
</dbReference>
<feature type="domain" description="HTH tetR-type" evidence="5">
    <location>
        <begin position="13"/>
        <end position="71"/>
    </location>
</feature>
<dbReference type="PANTHER" id="PTHR30055:SF238">
    <property type="entry name" value="MYCOFACTOCIN BIOSYNTHESIS TRANSCRIPTIONAL REGULATOR MFTR-RELATED"/>
    <property type="match status" value="1"/>
</dbReference>
<evidence type="ECO:0000313" key="7">
    <source>
        <dbReference type="Proteomes" id="UP001519362"/>
    </source>
</evidence>
<keyword evidence="1" id="KW-0805">Transcription regulation</keyword>
<accession>A0ABS4ZIB0</accession>
<dbReference type="Gene3D" id="1.10.357.10">
    <property type="entry name" value="Tetracycline Repressor, domain 2"/>
    <property type="match status" value="1"/>
</dbReference>
<dbReference type="PROSITE" id="PS50977">
    <property type="entry name" value="HTH_TETR_2"/>
    <property type="match status" value="1"/>
</dbReference>
<evidence type="ECO:0000259" key="5">
    <source>
        <dbReference type="PROSITE" id="PS50977"/>
    </source>
</evidence>
<feature type="DNA-binding region" description="H-T-H motif" evidence="4">
    <location>
        <begin position="34"/>
        <end position="53"/>
    </location>
</feature>
<evidence type="ECO:0000256" key="3">
    <source>
        <dbReference type="ARBA" id="ARBA00023163"/>
    </source>
</evidence>
<keyword evidence="7" id="KW-1185">Reference proteome</keyword>
<comment type="caution">
    <text evidence="6">The sequence shown here is derived from an EMBL/GenBank/DDBJ whole genome shotgun (WGS) entry which is preliminary data.</text>
</comment>
<dbReference type="InterPro" id="IPR050109">
    <property type="entry name" value="HTH-type_TetR-like_transc_reg"/>
</dbReference>
<dbReference type="Pfam" id="PF00440">
    <property type="entry name" value="TetR_N"/>
    <property type="match status" value="1"/>
</dbReference>
<evidence type="ECO:0000313" key="6">
    <source>
        <dbReference type="EMBL" id="MBP2437014.1"/>
    </source>
</evidence>
<evidence type="ECO:0000256" key="2">
    <source>
        <dbReference type="ARBA" id="ARBA00023125"/>
    </source>
</evidence>
<evidence type="ECO:0000256" key="4">
    <source>
        <dbReference type="PROSITE-ProRule" id="PRU00335"/>
    </source>
</evidence>